<gene>
    <name evidence="1" type="ORF">MC378_14040</name>
</gene>
<dbReference type="EMBL" id="JAKQYM010000014">
    <property type="protein sequence ID" value="MCI2230295.1"/>
    <property type="molecule type" value="Genomic_DNA"/>
</dbReference>
<name>A0A9X2AMK1_9FLAO</name>
<evidence type="ECO:0000313" key="1">
    <source>
        <dbReference type="EMBL" id="MCI2230295.1"/>
    </source>
</evidence>
<dbReference type="Proteomes" id="UP001139369">
    <property type="component" value="Unassembled WGS sequence"/>
</dbReference>
<protein>
    <submittedName>
        <fullName evidence="1">Uncharacterized protein</fullName>
    </submittedName>
</protein>
<reference evidence="1" key="1">
    <citation type="submission" date="2022-02" db="EMBL/GenBank/DDBJ databases">
        <title>Polaribacter sp. MSW13, isolated from seawater.</title>
        <authorList>
            <person name="Kristyanto S."/>
            <person name="Jung J."/>
            <person name="Jeon C.O."/>
        </authorList>
    </citation>
    <scope>NUCLEOTIDE SEQUENCE</scope>
    <source>
        <strain evidence="1">MSW13</strain>
    </source>
</reference>
<accession>A0A9X2AMK1</accession>
<keyword evidence="2" id="KW-1185">Reference proteome</keyword>
<organism evidence="1 2">
    <name type="scientific">Polaribacter marinus</name>
    <dbReference type="NCBI Taxonomy" id="2916838"/>
    <lineage>
        <taxon>Bacteria</taxon>
        <taxon>Pseudomonadati</taxon>
        <taxon>Bacteroidota</taxon>
        <taxon>Flavobacteriia</taxon>
        <taxon>Flavobacteriales</taxon>
        <taxon>Flavobacteriaceae</taxon>
    </lineage>
</organism>
<comment type="caution">
    <text evidence="1">The sequence shown here is derived from an EMBL/GenBank/DDBJ whole genome shotgun (WGS) entry which is preliminary data.</text>
</comment>
<dbReference type="AlphaFoldDB" id="A0A9X2AMK1"/>
<dbReference type="RefSeq" id="WP_242179405.1">
    <property type="nucleotide sequence ID" value="NZ_JAKQYM010000014.1"/>
</dbReference>
<evidence type="ECO:0000313" key="2">
    <source>
        <dbReference type="Proteomes" id="UP001139369"/>
    </source>
</evidence>
<sequence length="79" mass="9211">MKTKLIAVTVRNTISDDSKNCEIKELNEITEYLKENKWNIDKSETKIVESNNSFFTILYTLNKKGIRDENVETVTNLQI</sequence>
<proteinExistence type="predicted"/>